<dbReference type="RefSeq" id="WP_353633416.1">
    <property type="nucleotide sequence ID" value="NZ_CP159204.1"/>
</dbReference>
<dbReference type="GeneID" id="91109199"/>
<accession>A0AAU8C8T6</accession>
<sequence>MAPSTRDSDGVEWTRATTDGRRAPVRRNVRYLEAVLEHRGLEATRFGGGFFPDAVPYTCGEEARVFYWRSVLDATAPPAGEWRHVCATPYRVQPAGAGEPLAPVLTADDGRTVVVEGTVGGDSTEAELAAGAAPDVTIERVADGEAVVAAAGDRYRVECGGRRDLSLGEQRVELPDGETATADRVLSVRYPGERTFYHPAVDASYRLFPSFGLDLEDAPRALDVEPGPNVSEDAVADELGVDLDARPYAERVLWQAFVHTAFGDDAAPTLAQFPDGPLAVWPDG</sequence>
<name>A0AAU8C8T6_9EURY</name>
<organism evidence="1">
    <name type="scientific">Halobacterium sp. NMX12-1</name>
    <dbReference type="NCBI Taxonomy" id="3166650"/>
    <lineage>
        <taxon>Archaea</taxon>
        <taxon>Methanobacteriati</taxon>
        <taxon>Methanobacteriota</taxon>
        <taxon>Stenosarchaea group</taxon>
        <taxon>Halobacteria</taxon>
        <taxon>Halobacteriales</taxon>
        <taxon>Halobacteriaceae</taxon>
        <taxon>Halobacterium</taxon>
    </lineage>
</organism>
<dbReference type="EMBL" id="CP159204">
    <property type="protein sequence ID" value="XCF15306.1"/>
    <property type="molecule type" value="Genomic_DNA"/>
</dbReference>
<dbReference type="AlphaFoldDB" id="A0AAU8C8T6"/>
<evidence type="ECO:0000313" key="1">
    <source>
        <dbReference type="EMBL" id="XCF15306.1"/>
    </source>
</evidence>
<gene>
    <name evidence="1" type="ORF">ABSL23_08580</name>
</gene>
<reference evidence="1" key="1">
    <citation type="submission" date="2024-06" db="EMBL/GenBank/DDBJ databases">
        <title>Genome Sequence of an extremely halophilic archaeon isolated from Permian era halite, Salado Formation, Carlsbad, New Mexico: Halobacterium sp. strain NMX12-1.</title>
        <authorList>
            <person name="Sotoa L."/>
            <person name="DasSarma P."/>
            <person name="Anton B.P."/>
            <person name="Vincze T."/>
            <person name="Verma I."/>
            <person name="Eralp B."/>
            <person name="Powers D.W."/>
            <person name="Dozier B.L."/>
            <person name="Roberts R.J."/>
            <person name="DasSarma S."/>
        </authorList>
    </citation>
    <scope>NUCLEOTIDE SEQUENCE</scope>
    <source>
        <strain evidence="1">NMX12-1</strain>
    </source>
</reference>
<proteinExistence type="predicted"/>
<dbReference type="KEGG" id="hanx:ABSL23_08580"/>
<protein>
    <submittedName>
        <fullName evidence="1">Uncharacterized protein</fullName>
    </submittedName>
</protein>